<dbReference type="InterPro" id="IPR052189">
    <property type="entry name" value="L-asp_N-monooxygenase_NS-form"/>
</dbReference>
<dbReference type="InterPro" id="IPR036188">
    <property type="entry name" value="FAD/NAD-bd_sf"/>
</dbReference>
<dbReference type="InterPro" id="IPR038732">
    <property type="entry name" value="HpyO/CreE_NAD-binding"/>
</dbReference>
<gene>
    <name evidence="3" type="ORF">ERS137939_02820</name>
</gene>
<evidence type="ECO:0000256" key="1">
    <source>
        <dbReference type="SAM" id="Phobius"/>
    </source>
</evidence>
<keyword evidence="1" id="KW-0472">Membrane</keyword>
<feature type="domain" description="FAD-dependent urate hydroxylase HpyO/Asp monooxygenase CreE-like FAD/NAD(P)-binding" evidence="2">
    <location>
        <begin position="9"/>
        <end position="159"/>
    </location>
</feature>
<accession>A0A9P1PX33</accession>
<dbReference type="PANTHER" id="PTHR40254:SF1">
    <property type="entry name" value="BLR0577 PROTEIN"/>
    <property type="match status" value="1"/>
</dbReference>
<dbReference type="SUPFAM" id="SSF51905">
    <property type="entry name" value="FAD/NAD(P)-binding domain"/>
    <property type="match status" value="1"/>
</dbReference>
<keyword evidence="1" id="KW-0812">Transmembrane</keyword>
<protein>
    <submittedName>
        <fullName evidence="3">Uncharacterized protein conserved in bacteria</fullName>
    </submittedName>
</protein>
<dbReference type="Proteomes" id="UP000041356">
    <property type="component" value="Unassembled WGS sequence"/>
</dbReference>
<dbReference type="Pfam" id="PF13454">
    <property type="entry name" value="NAD_binding_9"/>
    <property type="match status" value="1"/>
</dbReference>
<dbReference type="RefSeq" id="WP_050122634.1">
    <property type="nucleotide sequence ID" value="NZ_CAKODN010000004.1"/>
</dbReference>
<name>A0A9P1PX33_YEREN</name>
<evidence type="ECO:0000313" key="3">
    <source>
        <dbReference type="EMBL" id="CNF94610.1"/>
    </source>
</evidence>
<organism evidence="3 4">
    <name type="scientific">Yersinia enterocolitica</name>
    <dbReference type="NCBI Taxonomy" id="630"/>
    <lineage>
        <taxon>Bacteria</taxon>
        <taxon>Pseudomonadati</taxon>
        <taxon>Pseudomonadota</taxon>
        <taxon>Gammaproteobacteria</taxon>
        <taxon>Enterobacterales</taxon>
        <taxon>Yersiniaceae</taxon>
        <taxon>Yersinia</taxon>
    </lineage>
</organism>
<reference evidence="3 4" key="1">
    <citation type="submission" date="2015-03" db="EMBL/GenBank/DDBJ databases">
        <authorList>
            <consortium name="Pathogen Informatics"/>
            <person name="Murphy D."/>
        </authorList>
    </citation>
    <scope>NUCLEOTIDE SEQUENCE [LARGE SCALE GENOMIC DNA]</scope>
    <source>
        <strain evidence="3 4">IP27818</strain>
    </source>
</reference>
<dbReference type="PANTHER" id="PTHR40254">
    <property type="entry name" value="BLR0577 PROTEIN"/>
    <property type="match status" value="1"/>
</dbReference>
<evidence type="ECO:0000313" key="4">
    <source>
        <dbReference type="Proteomes" id="UP000041356"/>
    </source>
</evidence>
<proteinExistence type="predicted"/>
<keyword evidence="1" id="KW-1133">Transmembrane helix</keyword>
<feature type="transmembrane region" description="Helical" evidence="1">
    <location>
        <begin position="7"/>
        <end position="26"/>
    </location>
</feature>
<sequence length="500" mass="56588">MSSKKRSIAIIGGGVAGVATFIAAVLRHATQLIYIIEPSPIGPGMAFSNVDEDVLCNTSVDTMSILADKPLDFYDYLIASGHVVTTESFVPRKWVGNYLADRFREYFAIAHRDGIVVIHIPHLFISLKINAPRCYSVMFGDVLKPQSLVVTDVVFCTGYGCSRIPDAFSLCLSHPTFIRSPYPEMHMLARIPAHSRVLVIGSKLSAIDTAILLCRESHQVTMISPSGSIPAVRTYLMRCTDDAIIDQDRLASIIMMLRERRSTMPTVDSLKYSYIKYFVGLLKKHTNESWRDQFSFVRNYRDRLYEEISIAEKGKCQWQDITVNFLNVMNEIHLANTSYFVGSFHPDFMKIIHRYLSSIPLINARKILQYIDNGVLFVQKGEIGDISISARSPDVWRIDWGEGDKHFDAIVCATGYCLPYYFFDSKGHIVIDIHSEHAKDAILISSSLGISYPYFKEIESIWFVGIPAHTRLWIVNAFFVVLALANQTVDNIMRLPERIN</sequence>
<evidence type="ECO:0000259" key="2">
    <source>
        <dbReference type="Pfam" id="PF13454"/>
    </source>
</evidence>
<dbReference type="Gene3D" id="3.50.50.60">
    <property type="entry name" value="FAD/NAD(P)-binding domain"/>
    <property type="match status" value="1"/>
</dbReference>
<dbReference type="EMBL" id="CPZF01000007">
    <property type="protein sequence ID" value="CNF94610.1"/>
    <property type="molecule type" value="Genomic_DNA"/>
</dbReference>
<dbReference type="AlphaFoldDB" id="A0A9P1PX33"/>
<comment type="caution">
    <text evidence="3">The sequence shown here is derived from an EMBL/GenBank/DDBJ whole genome shotgun (WGS) entry which is preliminary data.</text>
</comment>